<keyword evidence="5" id="KW-1185">Reference proteome</keyword>
<protein>
    <recommendedName>
        <fullName evidence="3">C3H1-type domain-containing protein</fullName>
    </recommendedName>
</protein>
<evidence type="ECO:0000313" key="5">
    <source>
        <dbReference type="Proteomes" id="UP000507470"/>
    </source>
</evidence>
<proteinExistence type="predicted"/>
<evidence type="ECO:0000256" key="2">
    <source>
        <dbReference type="SAM" id="MobiDB-lite"/>
    </source>
</evidence>
<feature type="region of interest" description="Disordered" evidence="2">
    <location>
        <begin position="1"/>
        <end position="32"/>
    </location>
</feature>
<dbReference type="EMBL" id="CACVKT020005968">
    <property type="protein sequence ID" value="CAC5398741.1"/>
    <property type="molecule type" value="Genomic_DNA"/>
</dbReference>
<organism evidence="4 5">
    <name type="scientific">Mytilus coruscus</name>
    <name type="common">Sea mussel</name>
    <dbReference type="NCBI Taxonomy" id="42192"/>
    <lineage>
        <taxon>Eukaryota</taxon>
        <taxon>Metazoa</taxon>
        <taxon>Spiralia</taxon>
        <taxon>Lophotrochozoa</taxon>
        <taxon>Mollusca</taxon>
        <taxon>Bivalvia</taxon>
        <taxon>Autobranchia</taxon>
        <taxon>Pteriomorphia</taxon>
        <taxon>Mytilida</taxon>
        <taxon>Mytiloidea</taxon>
        <taxon>Mytilidae</taxon>
        <taxon>Mytilinae</taxon>
        <taxon>Mytilus</taxon>
    </lineage>
</organism>
<evidence type="ECO:0000259" key="3">
    <source>
        <dbReference type="PROSITE" id="PS50103"/>
    </source>
</evidence>
<dbReference type="PANTHER" id="PTHR35558:SF1">
    <property type="entry name" value="ENDONUCLEASE_EXONUCLEASE_PHOSPHATASE DOMAIN-CONTAINING PROTEIN"/>
    <property type="match status" value="1"/>
</dbReference>
<feature type="domain" description="C3H1-type" evidence="3">
    <location>
        <begin position="135"/>
        <end position="162"/>
    </location>
</feature>
<dbReference type="AlphaFoldDB" id="A0A6J8CSI3"/>
<dbReference type="PANTHER" id="PTHR35558">
    <property type="entry name" value="SGNH_HYDRO DOMAIN-CONTAINING PROTEIN"/>
    <property type="match status" value="1"/>
</dbReference>
<evidence type="ECO:0000256" key="1">
    <source>
        <dbReference type="PROSITE-ProRule" id="PRU00723"/>
    </source>
</evidence>
<dbReference type="Proteomes" id="UP000507470">
    <property type="component" value="Unassembled WGS sequence"/>
</dbReference>
<reference evidence="4 5" key="1">
    <citation type="submission" date="2020-06" db="EMBL/GenBank/DDBJ databases">
        <authorList>
            <person name="Li R."/>
            <person name="Bekaert M."/>
        </authorList>
    </citation>
    <scope>NUCLEOTIDE SEQUENCE [LARGE SCALE GENOMIC DNA]</scope>
    <source>
        <strain evidence="5">wild</strain>
    </source>
</reference>
<dbReference type="GO" id="GO:0008270">
    <property type="term" value="F:zinc ion binding"/>
    <property type="evidence" value="ECO:0007669"/>
    <property type="project" value="UniProtKB-KW"/>
</dbReference>
<keyword evidence="1" id="KW-0862">Zinc</keyword>
<sequence length="176" mass="20049">MPRGNSKKGTPARGQGVKRKIMAGPKEKGPISEINHRSFDEETEFFGTETAKYMRDIRFAAKKSHGWGTYDEQFRLRKAQRPQSSWAVINQDLWSFYITTAMIDQGQSNESKIGFSSQSEPLHSIRQLSGRQNVQPPRTCNAYNTKGKRCNFNPCRFKHGCSACGGQHPAYFCKRH</sequence>
<gene>
    <name evidence="4" type="ORF">MCOR_33083</name>
</gene>
<dbReference type="PROSITE" id="PS50103">
    <property type="entry name" value="ZF_C3H1"/>
    <property type="match status" value="1"/>
</dbReference>
<feature type="zinc finger region" description="C3H1-type" evidence="1">
    <location>
        <begin position="135"/>
        <end position="162"/>
    </location>
</feature>
<keyword evidence="1" id="KW-0863">Zinc-finger</keyword>
<evidence type="ECO:0000313" key="4">
    <source>
        <dbReference type="EMBL" id="CAC5398741.1"/>
    </source>
</evidence>
<accession>A0A6J8CSI3</accession>
<name>A0A6J8CSI3_MYTCO</name>
<keyword evidence="1" id="KW-0479">Metal-binding</keyword>
<dbReference type="OrthoDB" id="6088773at2759"/>
<dbReference type="InterPro" id="IPR000571">
    <property type="entry name" value="Znf_CCCH"/>
</dbReference>